<evidence type="ECO:0008006" key="4">
    <source>
        <dbReference type="Google" id="ProtNLM"/>
    </source>
</evidence>
<dbReference type="InterPro" id="IPR025737">
    <property type="entry name" value="FApF"/>
</dbReference>
<evidence type="ECO:0000313" key="3">
    <source>
        <dbReference type="Proteomes" id="UP000239434"/>
    </source>
</evidence>
<evidence type="ECO:0000313" key="2">
    <source>
        <dbReference type="EMBL" id="PRD40346.1"/>
    </source>
</evidence>
<feature type="non-terminal residue" evidence="2">
    <location>
        <position position="149"/>
    </location>
</feature>
<dbReference type="Proteomes" id="UP000239434">
    <property type="component" value="Unassembled WGS sequence"/>
</dbReference>
<organism evidence="2 3">
    <name type="scientific">Phyllobacterium phragmitis</name>
    <dbReference type="NCBI Taxonomy" id="2670329"/>
    <lineage>
        <taxon>Bacteria</taxon>
        <taxon>Pseudomonadati</taxon>
        <taxon>Pseudomonadota</taxon>
        <taxon>Alphaproteobacteria</taxon>
        <taxon>Hyphomicrobiales</taxon>
        <taxon>Phyllobacteriaceae</taxon>
        <taxon>Phyllobacterium</taxon>
    </lineage>
</organism>
<dbReference type="Pfam" id="PF13557">
    <property type="entry name" value="Phenol_MetA_deg"/>
    <property type="match status" value="1"/>
</dbReference>
<protein>
    <recommendedName>
        <fullName evidence="4">TonB-dependent receptor</fullName>
    </recommendedName>
</protein>
<dbReference type="AlphaFoldDB" id="A0A2S9III8"/>
<sequence>VGYKDEERGINARMRGEARFEDSDDDSRDRNTYLFATGLSWKTSEDWRLLANVDAVVSDSAGESSFRDGDYVEASFGYAYRPIDNDRLNALFKYSWVYDLPGQDQVSAITGDEYGPAQRSHILSADFTYDLMPWLSVGGKYGMRYGQVR</sequence>
<gene>
    <name evidence="2" type="ORF">C5748_27525</name>
</gene>
<name>A0A2S9III8_9HYPH</name>
<reference evidence="2 3" key="1">
    <citation type="submission" date="2018-02" db="EMBL/GenBank/DDBJ databases">
        <title>The draft genome of Phyllobacterium sp. 1N-3.</title>
        <authorList>
            <person name="Liu L."/>
            <person name="Li L."/>
            <person name="Zhang X."/>
            <person name="Wang T."/>
            <person name="Liang L."/>
        </authorList>
    </citation>
    <scope>NUCLEOTIDE SEQUENCE [LARGE SCALE GENOMIC DNA]</scope>
    <source>
        <strain evidence="2 3">1N-3</strain>
    </source>
</reference>
<feature type="non-terminal residue" evidence="2">
    <location>
        <position position="1"/>
    </location>
</feature>
<feature type="region of interest" description="Disordered" evidence="1">
    <location>
        <begin position="1"/>
        <end position="27"/>
    </location>
</feature>
<evidence type="ECO:0000256" key="1">
    <source>
        <dbReference type="SAM" id="MobiDB-lite"/>
    </source>
</evidence>
<dbReference type="RefSeq" id="WP_199194923.1">
    <property type="nucleotide sequence ID" value="NZ_PVBR01000101.1"/>
</dbReference>
<comment type="caution">
    <text evidence="2">The sequence shown here is derived from an EMBL/GenBank/DDBJ whole genome shotgun (WGS) entry which is preliminary data.</text>
</comment>
<proteinExistence type="predicted"/>
<keyword evidence="3" id="KW-1185">Reference proteome</keyword>
<accession>A0A2S9III8</accession>
<dbReference type="EMBL" id="PVBR01000101">
    <property type="protein sequence ID" value="PRD40346.1"/>
    <property type="molecule type" value="Genomic_DNA"/>
</dbReference>